<evidence type="ECO:0000313" key="1">
    <source>
        <dbReference type="EMBL" id="SDJ29530.1"/>
    </source>
</evidence>
<evidence type="ECO:0008006" key="3">
    <source>
        <dbReference type="Google" id="ProtNLM"/>
    </source>
</evidence>
<evidence type="ECO:0000313" key="2">
    <source>
        <dbReference type="Proteomes" id="UP000182367"/>
    </source>
</evidence>
<dbReference type="EMBL" id="FNEO01000002">
    <property type="protein sequence ID" value="SDJ29530.1"/>
    <property type="molecule type" value="Genomic_DNA"/>
</dbReference>
<name>A0A1G8SLN7_9FLAO</name>
<keyword evidence="2" id="KW-1185">Reference proteome</keyword>
<dbReference type="Proteomes" id="UP000182367">
    <property type="component" value="Unassembled WGS sequence"/>
</dbReference>
<reference evidence="1 2" key="1">
    <citation type="submission" date="2016-10" db="EMBL/GenBank/DDBJ databases">
        <authorList>
            <person name="Varghese N."/>
            <person name="Submissions S."/>
        </authorList>
    </citation>
    <scope>NUCLEOTIDE SEQUENCE [LARGE SCALE GENOMIC DNA]</scope>
    <source>
        <strain evidence="1 2">Gm-149</strain>
    </source>
</reference>
<accession>A0A1G8SLN7</accession>
<proteinExistence type="predicted"/>
<comment type="caution">
    <text evidence="1">The sequence shown here is derived from an EMBL/GenBank/DDBJ whole genome shotgun (WGS) entry which is preliminary data.</text>
</comment>
<sequence length="37" mass="4308">MIVFYSVGVNRYLRDVVKLEAVFLNFGEYLNGRQIAI</sequence>
<protein>
    <recommendedName>
        <fullName evidence="3">Transposase</fullName>
    </recommendedName>
</protein>
<organism evidence="1 2">
    <name type="scientific">Flavobacterium glycines</name>
    <dbReference type="NCBI Taxonomy" id="551990"/>
    <lineage>
        <taxon>Bacteria</taxon>
        <taxon>Pseudomonadati</taxon>
        <taxon>Bacteroidota</taxon>
        <taxon>Flavobacteriia</taxon>
        <taxon>Flavobacteriales</taxon>
        <taxon>Flavobacteriaceae</taxon>
        <taxon>Flavobacterium</taxon>
    </lineage>
</organism>
<gene>
    <name evidence="1" type="ORF">SAMN05192550_1838</name>
</gene>